<accession>A0A2N9X785</accession>
<protein>
    <recommendedName>
        <fullName evidence="1">protein acetyllysine N-acetyltransferase</fullName>
        <ecNumber evidence="1">2.3.1.286</ecNumber>
    </recommendedName>
</protein>
<evidence type="ECO:0000256" key="4">
    <source>
        <dbReference type="PROSITE-ProRule" id="PRU00236"/>
    </source>
</evidence>
<keyword evidence="7" id="KW-1185">Reference proteome</keyword>
<dbReference type="EC" id="2.3.1.286" evidence="1"/>
<dbReference type="Gene3D" id="3.40.50.1220">
    <property type="entry name" value="TPP-binding domain"/>
    <property type="match status" value="1"/>
</dbReference>
<evidence type="ECO:0000313" key="6">
    <source>
        <dbReference type="EMBL" id="PIT39587.1"/>
    </source>
</evidence>
<organism evidence="6 7">
    <name type="scientific">Snodgrassella alvi</name>
    <dbReference type="NCBI Taxonomy" id="1196083"/>
    <lineage>
        <taxon>Bacteria</taxon>
        <taxon>Pseudomonadati</taxon>
        <taxon>Pseudomonadota</taxon>
        <taxon>Betaproteobacteria</taxon>
        <taxon>Neisseriales</taxon>
        <taxon>Neisseriaceae</taxon>
        <taxon>Snodgrassella</taxon>
    </lineage>
</organism>
<dbReference type="PANTHER" id="PTHR11085">
    <property type="entry name" value="NAD-DEPENDENT PROTEIN DEACYLASE SIRTUIN-5, MITOCHONDRIAL-RELATED"/>
    <property type="match status" value="1"/>
</dbReference>
<comment type="caution">
    <text evidence="4">Lacks conserved residue(s) required for the propagation of feature annotation.</text>
</comment>
<dbReference type="InterPro" id="IPR026590">
    <property type="entry name" value="Ssirtuin_cat_dom"/>
</dbReference>
<comment type="caution">
    <text evidence="6">The sequence shown here is derived from an EMBL/GenBank/DDBJ whole genome shotgun (WGS) entry which is preliminary data.</text>
</comment>
<proteinExistence type="predicted"/>
<dbReference type="Gene3D" id="3.30.1600.10">
    <property type="entry name" value="SIR2/SIRT2 'Small Domain"/>
    <property type="match status" value="1"/>
</dbReference>
<reference evidence="6" key="1">
    <citation type="journal article" date="2017" name="MBio">
        <title>Type VI secretion-mediated competition in the bee gut microbiome.</title>
        <authorList>
            <person name="Steele M.I."/>
            <person name="Kwong W.K."/>
            <person name="Powell J.E."/>
            <person name="Whiteley M."/>
            <person name="Moran N.A."/>
        </authorList>
    </citation>
    <scope>NUCLEOTIDE SEQUENCE [LARGE SCALE GENOMIC DNA]</scope>
    <source>
        <strain evidence="6">WkB273</strain>
    </source>
</reference>
<feature type="domain" description="Deacetylase sirtuin-type" evidence="5">
    <location>
        <begin position="1"/>
        <end position="236"/>
    </location>
</feature>
<evidence type="ECO:0000256" key="1">
    <source>
        <dbReference type="ARBA" id="ARBA00012928"/>
    </source>
</evidence>
<dbReference type="InterPro" id="IPR026591">
    <property type="entry name" value="Sirtuin_cat_small_dom_sf"/>
</dbReference>
<dbReference type="InterPro" id="IPR029035">
    <property type="entry name" value="DHS-like_NAD/FAD-binding_dom"/>
</dbReference>
<sequence>MSKHSSIGRHKIVVLTGSGISAESGLQTFRNHGGLWDGEKIEDIATPEAFERHPERVLEFYNRLRRKLLRAQPNTAHLVLKNLETRYDVNIITQNVDDLHERAGSSHVLHLHGELLKARSSVDENYIVDCFSDQTLEDKDNHGFQMRPHIVWFGETVPMIDSAIQLMRCADIVIIVGTSLQVYPAAGLFHYAARSAEIFLVDPQPLEGLQNIQIIRASAQAGVSGLVDELLLRTEA</sequence>
<dbReference type="RefSeq" id="WP_100152000.1">
    <property type="nucleotide sequence ID" value="NZ_MEIL01000026.1"/>
</dbReference>
<dbReference type="InterPro" id="IPR003000">
    <property type="entry name" value="Sirtuin"/>
</dbReference>
<dbReference type="Pfam" id="PF02146">
    <property type="entry name" value="SIR2"/>
    <property type="match status" value="1"/>
</dbReference>
<dbReference type="SUPFAM" id="SSF52467">
    <property type="entry name" value="DHS-like NAD/FAD-binding domain"/>
    <property type="match status" value="1"/>
</dbReference>
<keyword evidence="2" id="KW-0808">Transferase</keyword>
<dbReference type="EMBL" id="MEIL01000026">
    <property type="protein sequence ID" value="PIT39587.1"/>
    <property type="molecule type" value="Genomic_DNA"/>
</dbReference>
<evidence type="ECO:0000256" key="2">
    <source>
        <dbReference type="ARBA" id="ARBA00022679"/>
    </source>
</evidence>
<keyword evidence="3" id="KW-0520">NAD</keyword>
<dbReference type="AlphaFoldDB" id="A0A2N9X785"/>
<evidence type="ECO:0000259" key="5">
    <source>
        <dbReference type="PROSITE" id="PS50305"/>
    </source>
</evidence>
<dbReference type="Proteomes" id="UP000230202">
    <property type="component" value="Unassembled WGS sequence"/>
</dbReference>
<dbReference type="GO" id="GO:0070403">
    <property type="term" value="F:NAD+ binding"/>
    <property type="evidence" value="ECO:0007669"/>
    <property type="project" value="InterPro"/>
</dbReference>
<evidence type="ECO:0000256" key="3">
    <source>
        <dbReference type="ARBA" id="ARBA00023027"/>
    </source>
</evidence>
<dbReference type="PROSITE" id="PS50305">
    <property type="entry name" value="SIRTUIN"/>
    <property type="match status" value="1"/>
</dbReference>
<dbReference type="GO" id="GO:0017136">
    <property type="term" value="F:histone deacetylase activity, NAD-dependent"/>
    <property type="evidence" value="ECO:0007669"/>
    <property type="project" value="TreeGrafter"/>
</dbReference>
<name>A0A2N9X785_9NEIS</name>
<dbReference type="InterPro" id="IPR050134">
    <property type="entry name" value="NAD-dep_sirtuin_deacylases"/>
</dbReference>
<dbReference type="PANTHER" id="PTHR11085:SF4">
    <property type="entry name" value="NAD-DEPENDENT PROTEIN DEACYLASE"/>
    <property type="match status" value="1"/>
</dbReference>
<gene>
    <name evidence="6" type="ORF">BHC54_04930</name>
</gene>
<evidence type="ECO:0000313" key="7">
    <source>
        <dbReference type="Proteomes" id="UP000230202"/>
    </source>
</evidence>